<dbReference type="Gene3D" id="1.10.10.10">
    <property type="entry name" value="Winged helix-like DNA-binding domain superfamily/Winged helix DNA-binding domain"/>
    <property type="match status" value="1"/>
</dbReference>
<dbReference type="Pfam" id="PF00753">
    <property type="entry name" value="Lactamase_B"/>
    <property type="match status" value="1"/>
</dbReference>
<evidence type="ECO:0000256" key="1">
    <source>
        <dbReference type="ARBA" id="ARBA00006759"/>
    </source>
</evidence>
<dbReference type="InterPro" id="IPR050662">
    <property type="entry name" value="Sec-metab_biosynth-thioest"/>
</dbReference>
<reference evidence="6 7" key="1">
    <citation type="submission" date="2024-08" db="EMBL/GenBank/DDBJ databases">
        <authorList>
            <person name="Will J Nash"/>
            <person name="Angela Man"/>
            <person name="Seanna McTaggart"/>
            <person name="Kendall Baker"/>
            <person name="Tom Barker"/>
            <person name="Leah Catchpole"/>
            <person name="Alex Durrant"/>
            <person name="Karim Gharbi"/>
            <person name="Naomi Irish"/>
            <person name="Gemy Kaithakottil"/>
            <person name="Debby Ku"/>
            <person name="Aaliyah Providence"/>
            <person name="Felix Shaw"/>
            <person name="David Swarbreck"/>
            <person name="Chris Watkins"/>
            <person name="Ann M. McCartney"/>
            <person name="Giulio Formenti"/>
            <person name="Alice Mouton"/>
            <person name="Noel Vella"/>
            <person name="Bjorn M von Reumont"/>
            <person name="Adriana Vella"/>
            <person name="Wilfried Haerty"/>
        </authorList>
    </citation>
    <scope>NUCLEOTIDE SEQUENCE [LARGE SCALE GENOMIC DNA]</scope>
</reference>
<dbReference type="EMBL" id="CAXAJV020001286">
    <property type="protein sequence ID" value="CAL7935944.1"/>
    <property type="molecule type" value="Genomic_DNA"/>
</dbReference>
<dbReference type="Pfam" id="PF17778">
    <property type="entry name" value="WHD_BLACT"/>
    <property type="match status" value="1"/>
</dbReference>
<dbReference type="InterPro" id="IPR001279">
    <property type="entry name" value="Metallo-B-lactamas"/>
</dbReference>
<dbReference type="InterPro" id="IPR041516">
    <property type="entry name" value="LACTB2_WH"/>
</dbReference>
<dbReference type="SMART" id="SM00849">
    <property type="entry name" value="Lactamase_B"/>
    <property type="match status" value="1"/>
</dbReference>
<evidence type="ECO:0000256" key="3">
    <source>
        <dbReference type="ARBA" id="ARBA00022801"/>
    </source>
</evidence>
<evidence type="ECO:0000259" key="5">
    <source>
        <dbReference type="SMART" id="SM00849"/>
    </source>
</evidence>
<keyword evidence="7" id="KW-1185">Reference proteome</keyword>
<dbReference type="InterPro" id="IPR036866">
    <property type="entry name" value="RibonucZ/Hydroxyglut_hydro"/>
</dbReference>
<dbReference type="Gene3D" id="3.60.15.10">
    <property type="entry name" value="Ribonuclease Z/Hydroxyacylglutathione hydrolase-like"/>
    <property type="match status" value="1"/>
</dbReference>
<dbReference type="CDD" id="cd07722">
    <property type="entry name" value="LACTB2-like_MBL-fold"/>
    <property type="match status" value="1"/>
</dbReference>
<dbReference type="SUPFAM" id="SSF56281">
    <property type="entry name" value="Metallo-hydrolase/oxidoreductase"/>
    <property type="match status" value="1"/>
</dbReference>
<dbReference type="PANTHER" id="PTHR23131">
    <property type="entry name" value="ENDORIBONUCLEASE LACTB2"/>
    <property type="match status" value="1"/>
</dbReference>
<dbReference type="PANTHER" id="PTHR23131:SF0">
    <property type="entry name" value="ENDORIBONUCLEASE LACTB2"/>
    <property type="match status" value="1"/>
</dbReference>
<sequence>MKPLTDIPLITKLSMRVIRILGCNEGILTLQGTNTYLLGTGNRRILIDTGEEETGNEYIKVLRRVLEEEKATIEHIVVTHWHKDHLGGVNYIRDMLKTMNKNDTSSVVWKFPRAPEDKGTSELEKRISWQNLQEKQIIEVEGAKIRMEYTPGHSSDHASVMLEDEQILFSGDCVLGERTALFEDLQTYIASLRKMAAMKPKMIYPGHGPVIEDPMAVIEHYIKHRLQRESKILGVLQENAKDNTLSEMDIVKHLYTDTSKIMWEAAAYNVLGHLQKLLKEGKVKGEKGKWQSM</sequence>
<dbReference type="InterPro" id="IPR036388">
    <property type="entry name" value="WH-like_DNA-bd_sf"/>
</dbReference>
<evidence type="ECO:0000256" key="2">
    <source>
        <dbReference type="ARBA" id="ARBA00022723"/>
    </source>
</evidence>
<gene>
    <name evidence="6" type="ORF">XYLVIOL_LOCUS1905</name>
</gene>
<dbReference type="InterPro" id="IPR047921">
    <property type="entry name" value="LACTB2-like_MBL-fold"/>
</dbReference>
<organism evidence="6 7">
    <name type="scientific">Xylocopa violacea</name>
    <name type="common">Violet carpenter bee</name>
    <name type="synonym">Apis violacea</name>
    <dbReference type="NCBI Taxonomy" id="135666"/>
    <lineage>
        <taxon>Eukaryota</taxon>
        <taxon>Metazoa</taxon>
        <taxon>Ecdysozoa</taxon>
        <taxon>Arthropoda</taxon>
        <taxon>Hexapoda</taxon>
        <taxon>Insecta</taxon>
        <taxon>Pterygota</taxon>
        <taxon>Neoptera</taxon>
        <taxon>Endopterygota</taxon>
        <taxon>Hymenoptera</taxon>
        <taxon>Apocrita</taxon>
        <taxon>Aculeata</taxon>
        <taxon>Apoidea</taxon>
        <taxon>Anthophila</taxon>
        <taxon>Apidae</taxon>
        <taxon>Xylocopa</taxon>
        <taxon>Xylocopa</taxon>
    </lineage>
</organism>
<proteinExistence type="inferred from homology"/>
<name>A0ABP1N4P1_XYLVO</name>
<accession>A0ABP1N4P1</accession>
<feature type="domain" description="Metallo-beta-lactamase" evidence="5">
    <location>
        <begin position="32"/>
        <end position="207"/>
    </location>
</feature>
<protein>
    <recommendedName>
        <fullName evidence="5">Metallo-beta-lactamase domain-containing protein</fullName>
    </recommendedName>
</protein>
<comment type="similarity">
    <text evidence="1">Belongs to the metallo-beta-lactamase superfamily. Glyoxalase II family.</text>
</comment>
<evidence type="ECO:0000313" key="6">
    <source>
        <dbReference type="EMBL" id="CAL7935944.1"/>
    </source>
</evidence>
<dbReference type="Proteomes" id="UP001642520">
    <property type="component" value="Unassembled WGS sequence"/>
</dbReference>
<comment type="caution">
    <text evidence="6">The sequence shown here is derived from an EMBL/GenBank/DDBJ whole genome shotgun (WGS) entry which is preliminary data.</text>
</comment>
<keyword evidence="3" id="KW-0378">Hydrolase</keyword>
<evidence type="ECO:0000313" key="7">
    <source>
        <dbReference type="Proteomes" id="UP001642520"/>
    </source>
</evidence>
<evidence type="ECO:0000256" key="4">
    <source>
        <dbReference type="ARBA" id="ARBA00022833"/>
    </source>
</evidence>
<keyword evidence="4" id="KW-0862">Zinc</keyword>
<keyword evidence="2" id="KW-0479">Metal-binding</keyword>